<dbReference type="AlphaFoldDB" id="A0A0L6U1W7"/>
<dbReference type="STRING" id="52689.AKG39_06150"/>
<dbReference type="Pfam" id="PF02518">
    <property type="entry name" value="HATPase_c"/>
    <property type="match status" value="1"/>
</dbReference>
<dbReference type="SUPFAM" id="SSF55874">
    <property type="entry name" value="ATPase domain of HSP90 chaperone/DNA topoisomerase II/histidine kinase"/>
    <property type="match status" value="1"/>
</dbReference>
<evidence type="ECO:0000313" key="2">
    <source>
        <dbReference type="EMBL" id="KNZ42503.1"/>
    </source>
</evidence>
<dbReference type="InterPro" id="IPR036890">
    <property type="entry name" value="HATPase_C_sf"/>
</dbReference>
<evidence type="ECO:0000259" key="1">
    <source>
        <dbReference type="Pfam" id="PF02518"/>
    </source>
</evidence>
<feature type="domain" description="Histidine kinase/HSP90-like ATPase" evidence="1">
    <location>
        <begin position="56"/>
        <end position="136"/>
    </location>
</feature>
<gene>
    <name evidence="2" type="ORF">AKG39_06150</name>
</gene>
<dbReference type="OrthoDB" id="9797578at2"/>
<accession>A0A0L6U1W7</accession>
<dbReference type="Gene3D" id="3.30.565.10">
    <property type="entry name" value="Histidine kinase-like ATPase, C-terminal domain"/>
    <property type="match status" value="1"/>
</dbReference>
<proteinExistence type="predicted"/>
<evidence type="ECO:0000313" key="3">
    <source>
        <dbReference type="Proteomes" id="UP000036873"/>
    </source>
</evidence>
<dbReference type="Proteomes" id="UP000036873">
    <property type="component" value="Unassembled WGS sequence"/>
</dbReference>
<comment type="caution">
    <text evidence="2">The sequence shown here is derived from an EMBL/GenBank/DDBJ whole genome shotgun (WGS) entry which is preliminary data.</text>
</comment>
<keyword evidence="3" id="KW-1185">Reference proteome</keyword>
<name>A0A0L6U1W7_9FIRM</name>
<dbReference type="RefSeq" id="WP_050739499.1">
    <property type="nucleotide sequence ID" value="NZ_LGYO01000012.1"/>
</dbReference>
<sequence length="138" mass="14929">MSYEIVFDVKRGDFDKAGEASRKIKHTLQQLGVTNKIVRKIAIAGYEGEMNLAIHSLGGKILLEVGESKLTLTIEDVGPGIPDIDLAMTQGWSTAGDEVRQMGFGAGMGLPNMVRNADEFDITSQVDVGTKIVMSFLL</sequence>
<dbReference type="PATRIC" id="fig|52689.4.peg.326"/>
<protein>
    <submittedName>
        <fullName evidence="2">Anti-sigma regulatory factor</fullName>
    </submittedName>
</protein>
<reference evidence="3" key="1">
    <citation type="submission" date="2015-07" db="EMBL/GenBank/DDBJ databases">
        <title>Draft genome sequence of Acetobacterium bakii DSM 8293, a potential psychrophilic chemical producer through syngas fermentation.</title>
        <authorList>
            <person name="Song Y."/>
            <person name="Hwang S."/>
            <person name="Cho B.-K."/>
        </authorList>
    </citation>
    <scope>NUCLEOTIDE SEQUENCE [LARGE SCALE GENOMIC DNA]</scope>
    <source>
        <strain evidence="3">DSM 8239</strain>
    </source>
</reference>
<dbReference type="EMBL" id="LGYO01000012">
    <property type="protein sequence ID" value="KNZ42503.1"/>
    <property type="molecule type" value="Genomic_DNA"/>
</dbReference>
<organism evidence="2 3">
    <name type="scientific">Acetobacterium bakii</name>
    <dbReference type="NCBI Taxonomy" id="52689"/>
    <lineage>
        <taxon>Bacteria</taxon>
        <taxon>Bacillati</taxon>
        <taxon>Bacillota</taxon>
        <taxon>Clostridia</taxon>
        <taxon>Eubacteriales</taxon>
        <taxon>Eubacteriaceae</taxon>
        <taxon>Acetobacterium</taxon>
    </lineage>
</organism>
<dbReference type="InterPro" id="IPR003594">
    <property type="entry name" value="HATPase_dom"/>
</dbReference>